<dbReference type="AlphaFoldDB" id="A0A1H4IXQ0"/>
<feature type="region of interest" description="Disordered" evidence="1">
    <location>
        <begin position="102"/>
        <end position="186"/>
    </location>
</feature>
<reference evidence="2 3" key="1">
    <citation type="submission" date="2016-10" db="EMBL/GenBank/DDBJ databases">
        <authorList>
            <person name="de Groot N.N."/>
        </authorList>
    </citation>
    <scope>NUCLEOTIDE SEQUENCE [LARGE SCALE GENOMIC DNA]</scope>
    <source>
        <strain evidence="2 3">AB35.6</strain>
    </source>
</reference>
<accession>A0A1H4IXQ0</accession>
<evidence type="ECO:0000256" key="1">
    <source>
        <dbReference type="SAM" id="MobiDB-lite"/>
    </source>
</evidence>
<evidence type="ECO:0000313" key="2">
    <source>
        <dbReference type="EMBL" id="SEB38860.1"/>
    </source>
</evidence>
<feature type="compositionally biased region" description="Low complexity" evidence="1">
    <location>
        <begin position="160"/>
        <end position="180"/>
    </location>
</feature>
<sequence length="228" mass="24806">MSGLLHRVLQRAAVPGGGLEPLRPSRAALRLAAATNLPAEVMQDAETSRAMAVPSPASVEMPRTRATMVQTTTSDAPSRSQVLREEIKLQSAPLHSVDRAVAVPNPEDPDFRETELKHKPAEQRGNPEHDTEPFAREETQHGSPVAHTVLFVPDAKRSTSTETSQQTSAAPSEVSPAEPARIPTQPILEISIDHIEVQAAVRAPDRPRTPPFRPRVSLSDFLARSARR</sequence>
<proteinExistence type="predicted"/>
<dbReference type="EMBL" id="FNSD01000001">
    <property type="protein sequence ID" value="SEB38860.1"/>
    <property type="molecule type" value="Genomic_DNA"/>
</dbReference>
<evidence type="ECO:0000313" key="3">
    <source>
        <dbReference type="Proteomes" id="UP000182409"/>
    </source>
</evidence>
<organism evidence="2 3">
    <name type="scientific">Terriglobus roseus</name>
    <dbReference type="NCBI Taxonomy" id="392734"/>
    <lineage>
        <taxon>Bacteria</taxon>
        <taxon>Pseudomonadati</taxon>
        <taxon>Acidobacteriota</taxon>
        <taxon>Terriglobia</taxon>
        <taxon>Terriglobales</taxon>
        <taxon>Acidobacteriaceae</taxon>
        <taxon>Terriglobus</taxon>
    </lineage>
</organism>
<feature type="compositionally biased region" description="Basic and acidic residues" evidence="1">
    <location>
        <begin position="109"/>
        <end position="140"/>
    </location>
</feature>
<feature type="region of interest" description="Disordered" evidence="1">
    <location>
        <begin position="200"/>
        <end position="228"/>
    </location>
</feature>
<dbReference type="Proteomes" id="UP000182409">
    <property type="component" value="Unassembled WGS sequence"/>
</dbReference>
<gene>
    <name evidence="2" type="ORF">SAMN05443244_0187</name>
</gene>
<protein>
    <submittedName>
        <fullName evidence="2">Uncharacterized protein</fullName>
    </submittedName>
</protein>
<name>A0A1H4IXQ0_9BACT</name>
<dbReference type="RefSeq" id="WP_074651930.1">
    <property type="nucleotide sequence ID" value="NZ_FNSD01000001.1"/>
</dbReference>